<feature type="region of interest" description="Disordered" evidence="4">
    <location>
        <begin position="228"/>
        <end position="247"/>
    </location>
</feature>
<comment type="subcellular location">
    <subcellularLocation>
        <location evidence="1">Nucleus</location>
    </subcellularLocation>
</comment>
<keyword evidence="3" id="KW-0694">RNA-binding</keyword>
<comment type="caution">
    <text evidence="6">The sequence shown here is derived from an EMBL/GenBank/DDBJ whole genome shotgun (WGS) entry which is preliminary data.</text>
</comment>
<dbReference type="PROSITE" id="PS50102">
    <property type="entry name" value="RRM"/>
    <property type="match status" value="2"/>
</dbReference>
<proteinExistence type="predicted"/>
<dbReference type="PANTHER" id="PTHR48033:SF10">
    <property type="entry name" value="RNA-BINDING PROTEIN SQUID"/>
    <property type="match status" value="1"/>
</dbReference>
<feature type="domain" description="RRM" evidence="5">
    <location>
        <begin position="152"/>
        <end position="230"/>
    </location>
</feature>
<dbReference type="GO" id="GO:0003723">
    <property type="term" value="F:RNA binding"/>
    <property type="evidence" value="ECO:0007669"/>
    <property type="project" value="UniProtKB-UniRule"/>
</dbReference>
<evidence type="ECO:0000256" key="4">
    <source>
        <dbReference type="SAM" id="MobiDB-lite"/>
    </source>
</evidence>
<evidence type="ECO:0000259" key="5">
    <source>
        <dbReference type="PROSITE" id="PS50102"/>
    </source>
</evidence>
<dbReference type="EMBL" id="JAIWQS010000009">
    <property type="protein sequence ID" value="KAJ8755752.1"/>
    <property type="molecule type" value="Genomic_DNA"/>
</dbReference>
<keyword evidence="7" id="KW-1185">Reference proteome</keyword>
<dbReference type="InterPro" id="IPR035979">
    <property type="entry name" value="RBD_domain_sf"/>
</dbReference>
<evidence type="ECO:0000313" key="6">
    <source>
        <dbReference type="EMBL" id="KAJ8755752.1"/>
    </source>
</evidence>
<feature type="region of interest" description="Disordered" evidence="4">
    <location>
        <begin position="339"/>
        <end position="382"/>
    </location>
</feature>
<dbReference type="InterPro" id="IPR000504">
    <property type="entry name" value="RRM_dom"/>
</dbReference>
<dbReference type="Proteomes" id="UP001159364">
    <property type="component" value="Linkage Group LG09"/>
</dbReference>
<accession>A0AAV8STW1</accession>
<evidence type="ECO:0000256" key="2">
    <source>
        <dbReference type="ARBA" id="ARBA00023242"/>
    </source>
</evidence>
<dbReference type="PANTHER" id="PTHR48033">
    <property type="entry name" value="RNA-BINDING (RRM/RBD/RNP MOTIFS) FAMILY PROTEIN"/>
    <property type="match status" value="1"/>
</dbReference>
<feature type="region of interest" description="Disordered" evidence="4">
    <location>
        <begin position="1"/>
        <end position="55"/>
    </location>
</feature>
<evidence type="ECO:0000256" key="3">
    <source>
        <dbReference type="PROSITE-ProRule" id="PRU00176"/>
    </source>
</evidence>
<protein>
    <recommendedName>
        <fullName evidence="5">RRM domain-containing protein</fullName>
    </recommendedName>
</protein>
<feature type="compositionally biased region" description="Acidic residues" evidence="4">
    <location>
        <begin position="17"/>
        <end position="33"/>
    </location>
</feature>
<dbReference type="SUPFAM" id="SSF54928">
    <property type="entry name" value="RNA-binding domain, RBD"/>
    <property type="match status" value="2"/>
</dbReference>
<dbReference type="SMART" id="SM00360">
    <property type="entry name" value="RRM"/>
    <property type="match status" value="2"/>
</dbReference>
<evidence type="ECO:0000313" key="7">
    <source>
        <dbReference type="Proteomes" id="UP001159364"/>
    </source>
</evidence>
<dbReference type="InterPro" id="IPR012677">
    <property type="entry name" value="Nucleotide-bd_a/b_plait_sf"/>
</dbReference>
<sequence length="382" mass="41457">MGDERRFEDDGSAFNGVEEEIEDYYNDLGEEGFGDAVNERKNSHPSPTSSTNSGKLFVGGISWETTRETFTHHFSQYGEIVDSIIMSDRHSGRPRGFGFVTFSDPAVADEVLKNEHVIDGRVACFGVFCCQVEVKRTVPREDTEVNGITSPNKIFIGGIPSSLTEDELKEHFSIYGIVVDHQIMVDHQTGRSRGFAFVTFESEDAIKQILSEGRIHQLGGKQVEIKKAVPKRSGGGPGSTGKSFGRINSYTGGYSDHHSSEYDYNERMGRVHGGYGYYYGYPPNGGYGGGFPGAFLGYSGYGYGFGFGVGGPVMYPANGYRGTGFLMPNANDGVGGYPGGRGRGRGGDSGNNGHNVNGGYGDDKEYGGTPNIVGERYHPYRK</sequence>
<dbReference type="AlphaFoldDB" id="A0AAV8STW1"/>
<dbReference type="GO" id="GO:0000785">
    <property type="term" value="C:chromatin"/>
    <property type="evidence" value="ECO:0007669"/>
    <property type="project" value="TreeGrafter"/>
</dbReference>
<dbReference type="Gene3D" id="3.30.70.330">
    <property type="match status" value="2"/>
</dbReference>
<organism evidence="6 7">
    <name type="scientific">Erythroxylum novogranatense</name>
    <dbReference type="NCBI Taxonomy" id="1862640"/>
    <lineage>
        <taxon>Eukaryota</taxon>
        <taxon>Viridiplantae</taxon>
        <taxon>Streptophyta</taxon>
        <taxon>Embryophyta</taxon>
        <taxon>Tracheophyta</taxon>
        <taxon>Spermatophyta</taxon>
        <taxon>Magnoliopsida</taxon>
        <taxon>eudicotyledons</taxon>
        <taxon>Gunneridae</taxon>
        <taxon>Pentapetalae</taxon>
        <taxon>rosids</taxon>
        <taxon>fabids</taxon>
        <taxon>Malpighiales</taxon>
        <taxon>Erythroxylaceae</taxon>
        <taxon>Erythroxylum</taxon>
    </lineage>
</organism>
<feature type="domain" description="RRM" evidence="5">
    <location>
        <begin position="54"/>
        <end position="121"/>
    </location>
</feature>
<gene>
    <name evidence="6" type="ORF">K2173_024296</name>
</gene>
<dbReference type="GO" id="GO:0005654">
    <property type="term" value="C:nucleoplasm"/>
    <property type="evidence" value="ECO:0007669"/>
    <property type="project" value="TreeGrafter"/>
</dbReference>
<reference evidence="6 7" key="1">
    <citation type="submission" date="2021-09" db="EMBL/GenBank/DDBJ databases">
        <title>Genomic insights and catalytic innovation underlie evolution of tropane alkaloids biosynthesis.</title>
        <authorList>
            <person name="Wang Y.-J."/>
            <person name="Tian T."/>
            <person name="Huang J.-P."/>
            <person name="Huang S.-X."/>
        </authorList>
    </citation>
    <scope>NUCLEOTIDE SEQUENCE [LARGE SCALE GENOMIC DNA]</scope>
    <source>
        <strain evidence="6">KIB-2018</strain>
        <tissue evidence="6">Leaf</tissue>
    </source>
</reference>
<name>A0AAV8STW1_9ROSI</name>
<evidence type="ECO:0000256" key="1">
    <source>
        <dbReference type="ARBA" id="ARBA00004123"/>
    </source>
</evidence>
<dbReference type="Pfam" id="PF00076">
    <property type="entry name" value="RRM_1"/>
    <property type="match status" value="2"/>
</dbReference>
<feature type="compositionally biased region" description="Low complexity" evidence="4">
    <location>
        <begin position="44"/>
        <end position="53"/>
    </location>
</feature>
<keyword evidence="2" id="KW-0539">Nucleus</keyword>
<dbReference type="GO" id="GO:0010468">
    <property type="term" value="P:regulation of gene expression"/>
    <property type="evidence" value="ECO:0007669"/>
    <property type="project" value="TreeGrafter"/>
</dbReference>